<evidence type="ECO:0000313" key="3">
    <source>
        <dbReference type="Proteomes" id="UP000192257"/>
    </source>
</evidence>
<dbReference type="RefSeq" id="XP_028877431.1">
    <property type="nucleotide sequence ID" value="XM_029031277.1"/>
</dbReference>
<feature type="compositionally biased region" description="Polar residues" evidence="1">
    <location>
        <begin position="198"/>
        <end position="212"/>
    </location>
</feature>
<dbReference type="AlphaFoldDB" id="A0A1X0NF69"/>
<dbReference type="VEuPathDB" id="TriTrypDB:TM35_000741120"/>
<dbReference type="GeneID" id="39991057"/>
<dbReference type="Proteomes" id="UP000192257">
    <property type="component" value="Unassembled WGS sequence"/>
</dbReference>
<name>A0A1X0NF69_9TRYP</name>
<accession>A0A1X0NF69</accession>
<sequence>TCGYTMAAAAVVDNDSPSGRGVSRGAVEVSCGAGGALRVRPAAESEWLTCGAGSRVPACVKYADLCRQRTARTTRTATTTTATTVNAGRPKAVMAFFGNRNHSDGGYIFNWNEGPEEKPPATPVDLLGNKRAASFPLSDTDGLHKTNEDKSASGVEATANMDRLEKVVPAATPKPVENVDSNVVEQEREHGSAHENLHSSGKQLTQPVNTDEGNQRDEPNAKDSTGNSNEAHLSTNTVDTTSGSVTQPTAGVSTTDNNNSANMDSNNANTSSNEESTTATITTTTITTTTLPPVPVPNADINNVASTMKNRPNVDSSVNPVWMRTAAPLLIVGVLFSFTVY</sequence>
<organism evidence="2 3">
    <name type="scientific">Trypanosoma theileri</name>
    <dbReference type="NCBI Taxonomy" id="67003"/>
    <lineage>
        <taxon>Eukaryota</taxon>
        <taxon>Discoba</taxon>
        <taxon>Euglenozoa</taxon>
        <taxon>Kinetoplastea</taxon>
        <taxon>Metakinetoplastina</taxon>
        <taxon>Trypanosomatida</taxon>
        <taxon>Trypanosomatidae</taxon>
        <taxon>Trypanosoma</taxon>
    </lineage>
</organism>
<dbReference type="EMBL" id="NBCO01000074">
    <property type="protein sequence ID" value="ORC83365.1"/>
    <property type="molecule type" value="Genomic_DNA"/>
</dbReference>
<evidence type="ECO:0000256" key="1">
    <source>
        <dbReference type="SAM" id="MobiDB-lite"/>
    </source>
</evidence>
<keyword evidence="3" id="KW-1185">Reference proteome</keyword>
<gene>
    <name evidence="2" type="ORF">TM35_000741120</name>
</gene>
<feature type="compositionally biased region" description="Low complexity" evidence="1">
    <location>
        <begin position="253"/>
        <end position="278"/>
    </location>
</feature>
<feature type="region of interest" description="Disordered" evidence="1">
    <location>
        <begin position="184"/>
        <end position="278"/>
    </location>
</feature>
<feature type="non-terminal residue" evidence="2">
    <location>
        <position position="1"/>
    </location>
</feature>
<feature type="compositionally biased region" description="Polar residues" evidence="1">
    <location>
        <begin position="222"/>
        <end position="252"/>
    </location>
</feature>
<proteinExistence type="predicted"/>
<feature type="compositionally biased region" description="Basic and acidic residues" evidence="1">
    <location>
        <begin position="185"/>
        <end position="197"/>
    </location>
</feature>
<feature type="compositionally biased region" description="Basic and acidic residues" evidence="1">
    <location>
        <begin position="141"/>
        <end position="151"/>
    </location>
</feature>
<evidence type="ECO:0000313" key="2">
    <source>
        <dbReference type="EMBL" id="ORC83365.1"/>
    </source>
</evidence>
<comment type="caution">
    <text evidence="2">The sequence shown here is derived from an EMBL/GenBank/DDBJ whole genome shotgun (WGS) entry which is preliminary data.</text>
</comment>
<protein>
    <submittedName>
        <fullName evidence="2">Uncharacterized protein</fullName>
    </submittedName>
</protein>
<reference evidence="2 3" key="1">
    <citation type="submission" date="2017-03" db="EMBL/GenBank/DDBJ databases">
        <title>An alternative strategy for trypanosome survival in the mammalian bloodstream revealed through genome and transcriptome analysis of the ubiquitous bovine parasite Trypanosoma (Megatrypanum) theileri.</title>
        <authorList>
            <person name="Kelly S."/>
            <person name="Ivens A."/>
            <person name="Mott A."/>
            <person name="O'Neill E."/>
            <person name="Emms D."/>
            <person name="Macleod O."/>
            <person name="Voorheis P."/>
            <person name="Matthews J."/>
            <person name="Matthews K."/>
            <person name="Carrington M."/>
        </authorList>
    </citation>
    <scope>NUCLEOTIDE SEQUENCE [LARGE SCALE GENOMIC DNA]</scope>
    <source>
        <strain evidence="2">Edinburgh</strain>
    </source>
</reference>
<feature type="region of interest" description="Disordered" evidence="1">
    <location>
        <begin position="135"/>
        <end position="160"/>
    </location>
</feature>